<accession>A0A2S2PU38</accession>
<sequence length="113" mass="13095">MPKISKTISSKVSQYVNEFPNETFKSDGQVLLCVTCEKPVSTAQQFLIIQHIATRKHKKSIQRKEKFKQSFYSSTPTSSNSKSVFYTDLCLALIRSDIPLFKLQNVYQSKYYR</sequence>
<dbReference type="PANTHER" id="PTHR32344:SF1">
    <property type="entry name" value="U1-TYPE DOMAIN-CONTAINING PROTEIN"/>
    <property type="match status" value="1"/>
</dbReference>
<dbReference type="GO" id="GO:0005634">
    <property type="term" value="C:nucleus"/>
    <property type="evidence" value="ECO:0007669"/>
    <property type="project" value="InterPro"/>
</dbReference>
<organism evidence="1">
    <name type="scientific">Schizaphis graminum</name>
    <name type="common">Green bug aphid</name>
    <dbReference type="NCBI Taxonomy" id="13262"/>
    <lineage>
        <taxon>Eukaryota</taxon>
        <taxon>Metazoa</taxon>
        <taxon>Ecdysozoa</taxon>
        <taxon>Arthropoda</taxon>
        <taxon>Hexapoda</taxon>
        <taxon>Insecta</taxon>
        <taxon>Pterygota</taxon>
        <taxon>Neoptera</taxon>
        <taxon>Paraneoptera</taxon>
        <taxon>Hemiptera</taxon>
        <taxon>Sternorrhyncha</taxon>
        <taxon>Aphidomorpha</taxon>
        <taxon>Aphidoidea</taxon>
        <taxon>Aphididae</taxon>
        <taxon>Aphidini</taxon>
        <taxon>Schizaphis</taxon>
    </lineage>
</organism>
<reference evidence="1" key="1">
    <citation type="submission" date="2018-04" db="EMBL/GenBank/DDBJ databases">
        <title>Transcriptome of Schizaphis graminum biotype I.</title>
        <authorList>
            <person name="Scully E.D."/>
            <person name="Geib S.M."/>
            <person name="Palmer N.A."/>
            <person name="Koch K."/>
            <person name="Bradshaw J."/>
            <person name="Heng-Moss T."/>
            <person name="Sarath G."/>
        </authorList>
    </citation>
    <scope>NUCLEOTIDE SEQUENCE</scope>
</reference>
<name>A0A2S2PU38_SCHGA</name>
<dbReference type="GO" id="GO:0006357">
    <property type="term" value="P:regulation of transcription by RNA polymerase II"/>
    <property type="evidence" value="ECO:0007669"/>
    <property type="project" value="InterPro"/>
</dbReference>
<dbReference type="EMBL" id="GGMR01020278">
    <property type="protein sequence ID" value="MBY32897.1"/>
    <property type="molecule type" value="Transcribed_RNA"/>
</dbReference>
<dbReference type="PANTHER" id="PTHR32344">
    <property type="entry name" value="U1-TYPE DOMAIN-CONTAINING PROTEIN"/>
    <property type="match status" value="1"/>
</dbReference>
<proteinExistence type="predicted"/>
<dbReference type="InterPro" id="IPR033375">
    <property type="entry name" value="Cggbp1"/>
</dbReference>
<protein>
    <recommendedName>
        <fullName evidence="2">CGG triplet repeat-binding protein 1</fullName>
    </recommendedName>
</protein>
<evidence type="ECO:0008006" key="2">
    <source>
        <dbReference type="Google" id="ProtNLM"/>
    </source>
</evidence>
<dbReference type="GO" id="GO:0003690">
    <property type="term" value="F:double-stranded DNA binding"/>
    <property type="evidence" value="ECO:0007669"/>
    <property type="project" value="InterPro"/>
</dbReference>
<gene>
    <name evidence="1" type="ORF">g.144806</name>
</gene>
<evidence type="ECO:0000313" key="1">
    <source>
        <dbReference type="EMBL" id="MBY32897.1"/>
    </source>
</evidence>
<dbReference type="AlphaFoldDB" id="A0A2S2PU38"/>